<dbReference type="AlphaFoldDB" id="A0A9X3SS97"/>
<organism evidence="2 3">
    <name type="scientific">Streptomonospora mangrovi</name>
    <dbReference type="NCBI Taxonomy" id="2883123"/>
    <lineage>
        <taxon>Bacteria</taxon>
        <taxon>Bacillati</taxon>
        <taxon>Actinomycetota</taxon>
        <taxon>Actinomycetes</taxon>
        <taxon>Streptosporangiales</taxon>
        <taxon>Nocardiopsidaceae</taxon>
        <taxon>Streptomonospora</taxon>
    </lineage>
</organism>
<keyword evidence="1" id="KW-1133">Transmembrane helix</keyword>
<feature type="transmembrane region" description="Helical" evidence="1">
    <location>
        <begin position="38"/>
        <end position="57"/>
    </location>
</feature>
<keyword evidence="1" id="KW-0472">Membrane</keyword>
<evidence type="ECO:0000313" key="3">
    <source>
        <dbReference type="Proteomes" id="UP001140076"/>
    </source>
</evidence>
<sequence length="72" mass="7470">MWRHRTDWGSLIAGLLFIALGTAFILGGPGRWGLDTVWIVPVVAVGLGIAGVARALAASRDRPGPTGGGRPH</sequence>
<dbReference type="EMBL" id="JAJAQC010000084">
    <property type="protein sequence ID" value="MDA0567866.1"/>
    <property type="molecule type" value="Genomic_DNA"/>
</dbReference>
<proteinExistence type="predicted"/>
<keyword evidence="1" id="KW-0812">Transmembrane</keyword>
<evidence type="ECO:0008006" key="4">
    <source>
        <dbReference type="Google" id="ProtNLM"/>
    </source>
</evidence>
<name>A0A9X3SS97_9ACTN</name>
<feature type="transmembrane region" description="Helical" evidence="1">
    <location>
        <begin position="12"/>
        <end position="32"/>
    </location>
</feature>
<gene>
    <name evidence="2" type="ORF">LG943_26615</name>
</gene>
<reference evidence="2" key="1">
    <citation type="submission" date="2021-10" db="EMBL/GenBank/DDBJ databases">
        <title>Streptomonospora sp. nov., isolated from mangrove soil.</title>
        <authorList>
            <person name="Chen X."/>
            <person name="Ge X."/>
            <person name="Liu W."/>
        </authorList>
    </citation>
    <scope>NUCLEOTIDE SEQUENCE</scope>
    <source>
        <strain evidence="2">S1-112</strain>
    </source>
</reference>
<evidence type="ECO:0000313" key="2">
    <source>
        <dbReference type="EMBL" id="MDA0567866.1"/>
    </source>
</evidence>
<evidence type="ECO:0000256" key="1">
    <source>
        <dbReference type="SAM" id="Phobius"/>
    </source>
</evidence>
<dbReference type="RefSeq" id="WP_270075102.1">
    <property type="nucleotide sequence ID" value="NZ_JAJAQC010000084.1"/>
</dbReference>
<comment type="caution">
    <text evidence="2">The sequence shown here is derived from an EMBL/GenBank/DDBJ whole genome shotgun (WGS) entry which is preliminary data.</text>
</comment>
<keyword evidence="3" id="KW-1185">Reference proteome</keyword>
<protein>
    <recommendedName>
        <fullName evidence="4">DUF5668 domain-containing protein</fullName>
    </recommendedName>
</protein>
<dbReference type="Proteomes" id="UP001140076">
    <property type="component" value="Unassembled WGS sequence"/>
</dbReference>
<accession>A0A9X3SS97</accession>